<name>A0A9Q3GGD4_9BASI</name>
<feature type="compositionally biased region" description="Basic and acidic residues" evidence="1">
    <location>
        <begin position="12"/>
        <end position="22"/>
    </location>
</feature>
<dbReference type="Proteomes" id="UP000765509">
    <property type="component" value="Unassembled WGS sequence"/>
</dbReference>
<organism evidence="2 3">
    <name type="scientific">Austropuccinia psidii MF-1</name>
    <dbReference type="NCBI Taxonomy" id="1389203"/>
    <lineage>
        <taxon>Eukaryota</taxon>
        <taxon>Fungi</taxon>
        <taxon>Dikarya</taxon>
        <taxon>Basidiomycota</taxon>
        <taxon>Pucciniomycotina</taxon>
        <taxon>Pucciniomycetes</taxon>
        <taxon>Pucciniales</taxon>
        <taxon>Sphaerophragmiaceae</taxon>
        <taxon>Austropuccinia</taxon>
    </lineage>
</organism>
<sequence length="151" mass="17258">MATADVLGRHVQSRETKVSEDVTSKQHSTFGVLIRSASFKNSREYIFFGASICGENDFNCEHTLATSFEDIQQIICMNHLEKLDEFSNALVSKTPTRGAVLRGSARPIRSSGGFFRNKQRKKDFKLKSFIEYFHIFELLYLQNILPAFPQK</sequence>
<dbReference type="EMBL" id="AVOT02001259">
    <property type="protein sequence ID" value="MBW0466286.1"/>
    <property type="molecule type" value="Genomic_DNA"/>
</dbReference>
<keyword evidence="3" id="KW-1185">Reference proteome</keyword>
<feature type="region of interest" description="Disordered" evidence="1">
    <location>
        <begin position="1"/>
        <end position="22"/>
    </location>
</feature>
<gene>
    <name evidence="2" type="ORF">O181_006001</name>
</gene>
<protein>
    <submittedName>
        <fullName evidence="2">Uncharacterized protein</fullName>
    </submittedName>
</protein>
<evidence type="ECO:0000313" key="2">
    <source>
        <dbReference type="EMBL" id="MBW0466286.1"/>
    </source>
</evidence>
<accession>A0A9Q3GGD4</accession>
<comment type="caution">
    <text evidence="2">The sequence shown here is derived from an EMBL/GenBank/DDBJ whole genome shotgun (WGS) entry which is preliminary data.</text>
</comment>
<proteinExistence type="predicted"/>
<reference evidence="2" key="1">
    <citation type="submission" date="2021-03" db="EMBL/GenBank/DDBJ databases">
        <title>Draft genome sequence of rust myrtle Austropuccinia psidii MF-1, a brazilian biotype.</title>
        <authorList>
            <person name="Quecine M.C."/>
            <person name="Pachon D.M.R."/>
            <person name="Bonatelli M.L."/>
            <person name="Correr F.H."/>
            <person name="Franceschini L.M."/>
            <person name="Leite T.F."/>
            <person name="Margarido G.R.A."/>
            <person name="Almeida C.A."/>
            <person name="Ferrarezi J.A."/>
            <person name="Labate C.A."/>
        </authorList>
    </citation>
    <scope>NUCLEOTIDE SEQUENCE</scope>
    <source>
        <strain evidence="2">MF-1</strain>
    </source>
</reference>
<evidence type="ECO:0000256" key="1">
    <source>
        <dbReference type="SAM" id="MobiDB-lite"/>
    </source>
</evidence>
<evidence type="ECO:0000313" key="3">
    <source>
        <dbReference type="Proteomes" id="UP000765509"/>
    </source>
</evidence>
<dbReference type="AlphaFoldDB" id="A0A9Q3GGD4"/>